<dbReference type="Pfam" id="PF01075">
    <property type="entry name" value="Glyco_transf_9"/>
    <property type="match status" value="1"/>
</dbReference>
<dbReference type="InterPro" id="IPR002201">
    <property type="entry name" value="Glyco_trans_9"/>
</dbReference>
<name>A0ABX5KKV5_9BURK</name>
<keyword evidence="1" id="KW-0808">Transferase</keyword>
<organism evidence="1 2">
    <name type="scientific">Paraburkholderia unamae</name>
    <dbReference type="NCBI Taxonomy" id="219649"/>
    <lineage>
        <taxon>Bacteria</taxon>
        <taxon>Pseudomonadati</taxon>
        <taxon>Pseudomonadota</taxon>
        <taxon>Betaproteobacteria</taxon>
        <taxon>Burkholderiales</taxon>
        <taxon>Burkholderiaceae</taxon>
        <taxon>Paraburkholderia</taxon>
    </lineage>
</organism>
<reference evidence="1 2" key="1">
    <citation type="submission" date="2018-05" db="EMBL/GenBank/DDBJ databases">
        <title>Genomic Encyclopedia of Type Strains, Phase IV (KMG-V): Genome sequencing to study the core and pangenomes of soil and plant-associated prokaryotes.</title>
        <authorList>
            <person name="Whitman W."/>
        </authorList>
    </citation>
    <scope>NUCLEOTIDE SEQUENCE [LARGE SCALE GENOMIC DNA]</scope>
    <source>
        <strain evidence="1 2">SCZa-39</strain>
    </source>
</reference>
<dbReference type="Gene3D" id="3.40.50.2000">
    <property type="entry name" value="Glycogen Phosphorylase B"/>
    <property type="match status" value="1"/>
</dbReference>
<protein>
    <submittedName>
        <fullName evidence="1">Glycosyl transferase family 9 (Putative heptosyltransferase)</fullName>
    </submittedName>
</protein>
<accession>A0ABX5KKV5</accession>
<comment type="caution">
    <text evidence="1">The sequence shown here is derived from an EMBL/GenBank/DDBJ whole genome shotgun (WGS) entry which is preliminary data.</text>
</comment>
<proteinExistence type="predicted"/>
<keyword evidence="2" id="KW-1185">Reference proteome</keyword>
<dbReference type="EMBL" id="QEOB01000011">
    <property type="protein sequence ID" value="PVX81103.1"/>
    <property type="molecule type" value="Genomic_DNA"/>
</dbReference>
<dbReference type="GO" id="GO:0016740">
    <property type="term" value="F:transferase activity"/>
    <property type="evidence" value="ECO:0007669"/>
    <property type="project" value="UniProtKB-KW"/>
</dbReference>
<sequence>MKVAGERAYVKLKLGKIDEGAALEKLIYSRKHFKHSRELDGQDRETFGRIFREKILEPDESVEAKRIFMLFHGGLGDAIEHVRHAENLVTEGAAVVCVDPPLPLVELLRNSRLPLTLMRSTAENFTWADSLALGNILSLRYYSSAAVRAGYLKPVQTKMRSFSISKPKRKRKIGIVWRSSNSSHATCRHEPFRSMELTDLLPLFTQHRTQFYSLQFGKLTTDERKLISQYKIYDTSSYIHSLSDLANVMRDLDLVISIDSAPAHLAGALNVPVWNVLCRVADWRWGGQRYPGTPLYPSMRLFRQSGLGEWAPVVAEMASHINDIEY</sequence>
<evidence type="ECO:0000313" key="2">
    <source>
        <dbReference type="Proteomes" id="UP000245712"/>
    </source>
</evidence>
<gene>
    <name evidence="1" type="ORF">C7402_1115</name>
</gene>
<evidence type="ECO:0000313" key="1">
    <source>
        <dbReference type="EMBL" id="PVX81103.1"/>
    </source>
</evidence>
<dbReference type="SUPFAM" id="SSF53756">
    <property type="entry name" value="UDP-Glycosyltransferase/glycogen phosphorylase"/>
    <property type="match status" value="1"/>
</dbReference>
<dbReference type="Proteomes" id="UP000245712">
    <property type="component" value="Unassembled WGS sequence"/>
</dbReference>